<name>A0A0L9VJY4_PHAAN</name>
<dbReference type="STRING" id="3914.A0A0L9VJY4"/>
<sequence>MLSKYGQIHPAQLIGMPTARIPLPLNLSEEPIFVNAKQYHAILRGKQYWATLESQNKLIKERKPYLHESRHLHALKRARGSGGRFLNTKKHEESKPTSQNHDIDVSRCTHLNLRGNMSESKARQLNYRDGASTTTCSDISSASNSSDLFQQHQSDIRLCASSNIGHSKMASPSSSSRAKEKVARVSRNANPSGWISDEEIQGKFLFWRVIKHVVPHKYLDLQLFKKKRVIRIAAQQRRKLNYTPHDDLVDQQSQGTFVAQGREDLLVAAIGLLDRLGCVHAVGGVIGLRDYFGPKPRSIEVVTQEMVSSIRQQVQVELEESMDDPTAPRVSTKGSCSTADRTDYNIQYEFLVDEDPPRVVAVGRQIVGGQTIHGAPLLPTHARVMIDYPRDPKARGPLPTSESQFVGEALGTFIAWPKAMIMSYFGPPAKQPIAQPVDKAREEAEDRDAISILTSRLNKLRKGLVEMLWELRTFGLECHVPLYINFDYAYEIIGGEKMLNISCIQLWCM</sequence>
<evidence type="ECO:0000256" key="4">
    <source>
        <dbReference type="ARBA" id="ARBA00023163"/>
    </source>
</evidence>
<evidence type="ECO:0000313" key="9">
    <source>
        <dbReference type="EMBL" id="KOM55361.1"/>
    </source>
</evidence>
<accession>A0A0L9VJY4</accession>
<feature type="compositionally biased region" description="Basic and acidic residues" evidence="7">
    <location>
        <begin position="89"/>
        <end position="104"/>
    </location>
</feature>
<evidence type="ECO:0000256" key="3">
    <source>
        <dbReference type="ARBA" id="ARBA00023125"/>
    </source>
</evidence>
<comment type="similarity">
    <text evidence="6">Belongs to the NFYA/HAP2 subunit family.</text>
</comment>
<dbReference type="SMART" id="SM00521">
    <property type="entry name" value="CBF"/>
    <property type="match status" value="1"/>
</dbReference>
<evidence type="ECO:0000313" key="10">
    <source>
        <dbReference type="Proteomes" id="UP000053144"/>
    </source>
</evidence>
<keyword evidence="2 6" id="KW-0805">Transcription regulation</keyword>
<comment type="function">
    <text evidence="6">Component of the sequence-specific heterotrimeric transcription factor (NF-Y) which specifically recognizes a 5'-CCAAT-3' box motif found in the promoters of its target genes.</text>
</comment>
<dbReference type="InterPro" id="IPR001289">
    <property type="entry name" value="NFYA"/>
</dbReference>
<dbReference type="Gramene" id="KOM55361">
    <property type="protein sequence ID" value="KOM55361"/>
    <property type="gene ID" value="LR48_Vigan10g125300"/>
</dbReference>
<gene>
    <name evidence="9" type="ORF">LR48_Vigan10g125300</name>
</gene>
<evidence type="ECO:0000259" key="8">
    <source>
        <dbReference type="Pfam" id="PF26133"/>
    </source>
</evidence>
<proteinExistence type="inferred from homology"/>
<feature type="domain" description="DUF8039" evidence="8">
    <location>
        <begin position="367"/>
        <end position="421"/>
    </location>
</feature>
<dbReference type="GO" id="GO:0005634">
    <property type="term" value="C:nucleus"/>
    <property type="evidence" value="ECO:0007669"/>
    <property type="project" value="UniProtKB-SubCell"/>
</dbReference>
<comment type="subunit">
    <text evidence="6">Heterotrimer.</text>
</comment>
<dbReference type="Gene3D" id="6.10.250.2430">
    <property type="match status" value="1"/>
</dbReference>
<dbReference type="PANTHER" id="PTHR12632">
    <property type="entry name" value="TRANSCRIPTION FACTOR NF-Y ALPHA-RELATED"/>
    <property type="match status" value="1"/>
</dbReference>
<dbReference type="InterPro" id="IPR058352">
    <property type="entry name" value="DUF8039"/>
</dbReference>
<evidence type="ECO:0000256" key="5">
    <source>
        <dbReference type="ARBA" id="ARBA00023242"/>
    </source>
</evidence>
<evidence type="ECO:0000256" key="2">
    <source>
        <dbReference type="ARBA" id="ARBA00023015"/>
    </source>
</evidence>
<dbReference type="PRINTS" id="PR00616">
    <property type="entry name" value="CCAATSUBUNTB"/>
</dbReference>
<evidence type="ECO:0000256" key="7">
    <source>
        <dbReference type="SAM" id="MobiDB-lite"/>
    </source>
</evidence>
<keyword evidence="3 6" id="KW-0238">DNA-binding</keyword>
<reference evidence="10" key="1">
    <citation type="journal article" date="2015" name="Proc. Natl. Acad. Sci. U.S.A.">
        <title>Genome sequencing of adzuki bean (Vigna angularis) provides insight into high starch and low fat accumulation and domestication.</title>
        <authorList>
            <person name="Yang K."/>
            <person name="Tian Z."/>
            <person name="Chen C."/>
            <person name="Luo L."/>
            <person name="Zhao B."/>
            <person name="Wang Z."/>
            <person name="Yu L."/>
            <person name="Li Y."/>
            <person name="Sun Y."/>
            <person name="Li W."/>
            <person name="Chen Y."/>
            <person name="Li Y."/>
            <person name="Zhang Y."/>
            <person name="Ai D."/>
            <person name="Zhao J."/>
            <person name="Shang C."/>
            <person name="Ma Y."/>
            <person name="Wu B."/>
            <person name="Wang M."/>
            <person name="Gao L."/>
            <person name="Sun D."/>
            <person name="Zhang P."/>
            <person name="Guo F."/>
            <person name="Wang W."/>
            <person name="Li Y."/>
            <person name="Wang J."/>
            <person name="Varshney R.K."/>
            <person name="Wang J."/>
            <person name="Ling H.Q."/>
            <person name="Wan P."/>
        </authorList>
    </citation>
    <scope>NUCLEOTIDE SEQUENCE</scope>
    <source>
        <strain evidence="10">cv. Jingnong 6</strain>
    </source>
</reference>
<evidence type="ECO:0000256" key="6">
    <source>
        <dbReference type="RuleBase" id="RU367155"/>
    </source>
</evidence>
<feature type="region of interest" description="Disordered" evidence="7">
    <location>
        <begin position="84"/>
        <end position="104"/>
    </location>
</feature>
<organism evidence="9 10">
    <name type="scientific">Phaseolus angularis</name>
    <name type="common">Azuki bean</name>
    <name type="synonym">Vigna angularis</name>
    <dbReference type="NCBI Taxonomy" id="3914"/>
    <lineage>
        <taxon>Eukaryota</taxon>
        <taxon>Viridiplantae</taxon>
        <taxon>Streptophyta</taxon>
        <taxon>Embryophyta</taxon>
        <taxon>Tracheophyta</taxon>
        <taxon>Spermatophyta</taxon>
        <taxon>Magnoliopsida</taxon>
        <taxon>eudicotyledons</taxon>
        <taxon>Gunneridae</taxon>
        <taxon>Pentapetalae</taxon>
        <taxon>rosids</taxon>
        <taxon>fabids</taxon>
        <taxon>Fabales</taxon>
        <taxon>Fabaceae</taxon>
        <taxon>Papilionoideae</taxon>
        <taxon>50 kb inversion clade</taxon>
        <taxon>NPAAA clade</taxon>
        <taxon>indigoferoid/millettioid clade</taxon>
        <taxon>Phaseoleae</taxon>
        <taxon>Vigna</taxon>
    </lineage>
</organism>
<dbReference type="Pfam" id="PF02045">
    <property type="entry name" value="CBFB_NFYA"/>
    <property type="match status" value="1"/>
</dbReference>
<dbReference type="Pfam" id="PF26133">
    <property type="entry name" value="DUF8039"/>
    <property type="match status" value="1"/>
</dbReference>
<protein>
    <recommendedName>
        <fullName evidence="6">Nuclear transcription factor Y subunit</fullName>
    </recommendedName>
</protein>
<evidence type="ECO:0000256" key="1">
    <source>
        <dbReference type="ARBA" id="ARBA00004123"/>
    </source>
</evidence>
<dbReference type="Proteomes" id="UP000053144">
    <property type="component" value="Chromosome 10"/>
</dbReference>
<keyword evidence="4 6" id="KW-0804">Transcription</keyword>
<dbReference type="PROSITE" id="PS51152">
    <property type="entry name" value="NFYA_HAP2_2"/>
    <property type="match status" value="1"/>
</dbReference>
<dbReference type="EMBL" id="CM003380">
    <property type="protein sequence ID" value="KOM55361.1"/>
    <property type="molecule type" value="Genomic_DNA"/>
</dbReference>
<dbReference type="GO" id="GO:0003677">
    <property type="term" value="F:DNA binding"/>
    <property type="evidence" value="ECO:0007669"/>
    <property type="project" value="UniProtKB-KW"/>
</dbReference>
<comment type="subcellular location">
    <subcellularLocation>
        <location evidence="1 6">Nucleus</location>
    </subcellularLocation>
</comment>
<dbReference type="AlphaFoldDB" id="A0A0L9VJY4"/>
<dbReference type="GO" id="GO:0003700">
    <property type="term" value="F:DNA-binding transcription factor activity"/>
    <property type="evidence" value="ECO:0007669"/>
    <property type="project" value="UniProtKB-UniRule"/>
</dbReference>
<keyword evidence="5 6" id="KW-0539">Nucleus</keyword>